<dbReference type="GO" id="GO:0005739">
    <property type="term" value="C:mitochondrion"/>
    <property type="evidence" value="ECO:0007669"/>
    <property type="project" value="UniProtKB-SubCell"/>
</dbReference>
<evidence type="ECO:0000259" key="13">
    <source>
        <dbReference type="PROSITE" id="PS50175"/>
    </source>
</evidence>
<dbReference type="SMART" id="SM00298">
    <property type="entry name" value="CHROMO"/>
    <property type="match status" value="1"/>
</dbReference>
<dbReference type="CDD" id="cd00303">
    <property type="entry name" value="retropepsin_like"/>
    <property type="match status" value="1"/>
</dbReference>
<dbReference type="InterPro" id="IPR016197">
    <property type="entry name" value="Chromo-like_dom_sf"/>
</dbReference>
<keyword evidence="3" id="KW-0808">Transferase</keyword>
<dbReference type="InterPro" id="IPR043128">
    <property type="entry name" value="Rev_trsase/Diguanyl_cyclase"/>
</dbReference>
<dbReference type="GO" id="GO:0003723">
    <property type="term" value="F:RNA binding"/>
    <property type="evidence" value="ECO:0007669"/>
    <property type="project" value="UniProtKB-KW"/>
</dbReference>
<feature type="domain" description="Reverse transcriptase" evidence="14">
    <location>
        <begin position="427"/>
        <end position="606"/>
    </location>
</feature>
<dbReference type="GO" id="GO:0006508">
    <property type="term" value="P:proteolysis"/>
    <property type="evidence" value="ECO:0007669"/>
    <property type="project" value="InterPro"/>
</dbReference>
<protein>
    <submittedName>
        <fullName evidence="16">Polymerase</fullName>
    </submittedName>
</protein>
<dbReference type="GO" id="GO:0016779">
    <property type="term" value="F:nucleotidyltransferase activity"/>
    <property type="evidence" value="ECO:0007669"/>
    <property type="project" value="UniProtKB-KW"/>
</dbReference>
<dbReference type="InterPro" id="IPR041588">
    <property type="entry name" value="Integrase_H2C2"/>
</dbReference>
<dbReference type="CDD" id="cd01647">
    <property type="entry name" value="RT_LTR"/>
    <property type="match status" value="1"/>
</dbReference>
<dbReference type="GO" id="GO:0006338">
    <property type="term" value="P:chromatin remodeling"/>
    <property type="evidence" value="ECO:0007669"/>
    <property type="project" value="UniProtKB-ARBA"/>
</dbReference>
<evidence type="ECO:0000259" key="14">
    <source>
        <dbReference type="PROSITE" id="PS50878"/>
    </source>
</evidence>
<dbReference type="GO" id="GO:0005634">
    <property type="term" value="C:nucleus"/>
    <property type="evidence" value="ECO:0007669"/>
    <property type="project" value="UniProtKB-ARBA"/>
</dbReference>
<keyword evidence="10" id="KW-0511">Multifunctional enzyme</keyword>
<dbReference type="FunFam" id="3.30.70.270:FF:000020">
    <property type="entry name" value="Transposon Tf2-6 polyprotein-like Protein"/>
    <property type="match status" value="1"/>
</dbReference>
<dbReference type="Gene3D" id="2.40.50.40">
    <property type="match status" value="1"/>
</dbReference>
<dbReference type="InterPro" id="IPR001584">
    <property type="entry name" value="Integrase_cat-core"/>
</dbReference>
<dbReference type="Pfam" id="PF17919">
    <property type="entry name" value="RT_RNaseH_2"/>
    <property type="match status" value="1"/>
</dbReference>
<evidence type="ECO:0000259" key="12">
    <source>
        <dbReference type="PROSITE" id="PS50013"/>
    </source>
</evidence>
<dbReference type="InterPro" id="IPR043502">
    <property type="entry name" value="DNA/RNA_pol_sf"/>
</dbReference>
<dbReference type="Pfam" id="PF00078">
    <property type="entry name" value="RVT_1"/>
    <property type="match status" value="1"/>
</dbReference>
<dbReference type="PANTHER" id="PTHR37984">
    <property type="entry name" value="PROTEIN CBG26694"/>
    <property type="match status" value="1"/>
</dbReference>
<keyword evidence="9" id="KW-0496">Mitochondrion</keyword>
<dbReference type="InterPro" id="IPR041577">
    <property type="entry name" value="RT_RNaseH_2"/>
</dbReference>
<keyword evidence="6" id="KW-0255">Endonuclease</keyword>
<accession>Q9C435</accession>
<dbReference type="PROSITE" id="PS50994">
    <property type="entry name" value="INTEGRASE"/>
    <property type="match status" value="1"/>
</dbReference>
<dbReference type="Pfam" id="PF13650">
    <property type="entry name" value="Asp_protease_2"/>
    <property type="match status" value="1"/>
</dbReference>
<dbReference type="SUPFAM" id="SSF56672">
    <property type="entry name" value="DNA/RNA polymerases"/>
    <property type="match status" value="1"/>
</dbReference>
<dbReference type="InterPro" id="IPR036397">
    <property type="entry name" value="RNaseH_sf"/>
</dbReference>
<keyword evidence="7" id="KW-0378">Hydrolase</keyword>
<feature type="compositionally biased region" description="Basic and acidic residues" evidence="11">
    <location>
        <begin position="1293"/>
        <end position="1308"/>
    </location>
</feature>
<gene>
    <name evidence="16" type="primary">pol</name>
</gene>
<feature type="region of interest" description="Disordered" evidence="11">
    <location>
        <begin position="168"/>
        <end position="200"/>
    </location>
</feature>
<proteinExistence type="predicted"/>
<dbReference type="InterPro" id="IPR050951">
    <property type="entry name" value="Retrovirus_Pol_polyprotein"/>
</dbReference>
<dbReference type="SUPFAM" id="SSF54160">
    <property type="entry name" value="Chromo domain-like"/>
    <property type="match status" value="1"/>
</dbReference>
<dbReference type="Gene3D" id="1.10.340.70">
    <property type="match status" value="1"/>
</dbReference>
<dbReference type="GO" id="GO:0015074">
    <property type="term" value="P:DNA integration"/>
    <property type="evidence" value="ECO:0007669"/>
    <property type="project" value="InterPro"/>
</dbReference>
<dbReference type="PROSITE" id="PS50013">
    <property type="entry name" value="CHROMO_2"/>
    <property type="match status" value="1"/>
</dbReference>
<evidence type="ECO:0000256" key="10">
    <source>
        <dbReference type="ARBA" id="ARBA00023268"/>
    </source>
</evidence>
<feature type="region of interest" description="Disordered" evidence="11">
    <location>
        <begin position="1293"/>
        <end position="1317"/>
    </location>
</feature>
<feature type="region of interest" description="Disordered" evidence="11">
    <location>
        <begin position="263"/>
        <end position="284"/>
    </location>
</feature>
<dbReference type="GO" id="GO:0004519">
    <property type="term" value="F:endonuclease activity"/>
    <property type="evidence" value="ECO:0007669"/>
    <property type="project" value="UniProtKB-KW"/>
</dbReference>
<dbReference type="PANTHER" id="PTHR37984:SF5">
    <property type="entry name" value="PROTEIN NYNRIN-LIKE"/>
    <property type="match status" value="1"/>
</dbReference>
<dbReference type="Gene3D" id="3.10.10.10">
    <property type="entry name" value="HIV Type 1 Reverse Transcriptase, subunit A, domain 1"/>
    <property type="match status" value="1"/>
</dbReference>
<dbReference type="PROSITE" id="PS50175">
    <property type="entry name" value="ASP_PROT_RETROV"/>
    <property type="match status" value="1"/>
</dbReference>
<evidence type="ECO:0000256" key="3">
    <source>
        <dbReference type="ARBA" id="ARBA00022679"/>
    </source>
</evidence>
<evidence type="ECO:0000313" key="16">
    <source>
        <dbReference type="EMBL" id="AAK01619.1"/>
    </source>
</evidence>
<dbReference type="InterPro" id="IPR000477">
    <property type="entry name" value="RT_dom"/>
</dbReference>
<dbReference type="InterPro" id="IPR012337">
    <property type="entry name" value="RNaseH-like_sf"/>
</dbReference>
<evidence type="ECO:0000256" key="9">
    <source>
        <dbReference type="ARBA" id="ARBA00023128"/>
    </source>
</evidence>
<dbReference type="InterPro" id="IPR021109">
    <property type="entry name" value="Peptidase_aspartic_dom_sf"/>
</dbReference>
<dbReference type="CDD" id="cd09274">
    <property type="entry name" value="RNase_HI_RT_Ty3"/>
    <property type="match status" value="1"/>
</dbReference>
<evidence type="ECO:0000256" key="8">
    <source>
        <dbReference type="ARBA" id="ARBA00022884"/>
    </source>
</evidence>
<dbReference type="InterPro" id="IPR000953">
    <property type="entry name" value="Chromo/chromo_shadow_dom"/>
</dbReference>
<dbReference type="PROSITE" id="PS50878">
    <property type="entry name" value="RT_POL"/>
    <property type="match status" value="1"/>
</dbReference>
<dbReference type="Gene3D" id="2.40.70.10">
    <property type="entry name" value="Acid Proteases"/>
    <property type="match status" value="1"/>
</dbReference>
<reference evidence="16" key="1">
    <citation type="journal article" date="2001" name="Fungal Genet. Biol.">
        <title>Organization and distribution pattern of MGLR-3, a novel retrotransposon in the rice blast fungus Magnaporthe grisea.</title>
        <authorList>
            <person name="Kang S."/>
        </authorList>
    </citation>
    <scope>NUCLEOTIDE SEQUENCE</scope>
    <source>
        <strain evidence="16">O-137</strain>
    </source>
</reference>
<keyword evidence="4" id="KW-0548">Nucleotidyltransferase</keyword>
<evidence type="ECO:0000256" key="7">
    <source>
        <dbReference type="ARBA" id="ARBA00022801"/>
    </source>
</evidence>
<dbReference type="Gene3D" id="3.30.70.270">
    <property type="match status" value="2"/>
</dbReference>
<evidence type="ECO:0000256" key="5">
    <source>
        <dbReference type="ARBA" id="ARBA00022722"/>
    </source>
</evidence>
<keyword evidence="5" id="KW-0540">Nuclease</keyword>
<feature type="domain" description="Peptidase A2" evidence="13">
    <location>
        <begin position="48"/>
        <end position="133"/>
    </location>
</feature>
<organism evidence="16">
    <name type="scientific">Pyricularia grisea</name>
    <name type="common">Crabgrass-specific blast fungus</name>
    <name type="synonym">Magnaporthe grisea</name>
    <dbReference type="NCBI Taxonomy" id="148305"/>
    <lineage>
        <taxon>Eukaryota</taxon>
        <taxon>Fungi</taxon>
        <taxon>Dikarya</taxon>
        <taxon>Ascomycota</taxon>
        <taxon>Pezizomycotina</taxon>
        <taxon>Sordariomycetes</taxon>
        <taxon>Sordariomycetidae</taxon>
        <taxon>Magnaporthales</taxon>
        <taxon>Pyriculariaceae</taxon>
        <taxon>Pyricularia</taxon>
    </lineage>
</organism>
<dbReference type="CDD" id="cd00024">
    <property type="entry name" value="CD_CSD"/>
    <property type="match status" value="1"/>
</dbReference>
<dbReference type="GO" id="GO:0004190">
    <property type="term" value="F:aspartic-type endopeptidase activity"/>
    <property type="evidence" value="ECO:0007669"/>
    <property type="project" value="InterPro"/>
</dbReference>
<feature type="compositionally biased region" description="Basic and acidic residues" evidence="11">
    <location>
        <begin position="181"/>
        <end position="196"/>
    </location>
</feature>
<feature type="compositionally biased region" description="Basic and acidic residues" evidence="11">
    <location>
        <begin position="272"/>
        <end position="284"/>
    </location>
</feature>
<evidence type="ECO:0000256" key="6">
    <source>
        <dbReference type="ARBA" id="ARBA00022759"/>
    </source>
</evidence>
<feature type="domain" description="Integrase catalytic" evidence="15">
    <location>
        <begin position="1000"/>
        <end position="1165"/>
    </location>
</feature>
<dbReference type="InterPro" id="IPR001995">
    <property type="entry name" value="Peptidase_A2_cat"/>
</dbReference>
<dbReference type="Pfam" id="PF17921">
    <property type="entry name" value="Integrase_H2C2"/>
    <property type="match status" value="1"/>
</dbReference>
<comment type="subunit">
    <text evidence="2">Component of the NuA4 histone acetyltransferase complex.</text>
</comment>
<dbReference type="Gene3D" id="3.30.420.10">
    <property type="entry name" value="Ribonuclease H-like superfamily/Ribonuclease H"/>
    <property type="match status" value="1"/>
</dbReference>
<evidence type="ECO:0000256" key="4">
    <source>
        <dbReference type="ARBA" id="ARBA00022695"/>
    </source>
</evidence>
<feature type="region of interest" description="Disordered" evidence="11">
    <location>
        <begin position="1393"/>
        <end position="1418"/>
    </location>
</feature>
<name>Q9C435_PYRGI</name>
<evidence type="ECO:0000256" key="1">
    <source>
        <dbReference type="ARBA" id="ARBA00004173"/>
    </source>
</evidence>
<sequence>MCELREKIAAKQRLLEEPIPYDFLRRYLGGDPMLIAASISLNGLNYNTRALIDTGANGYVFISKQLARRLYTTLKAPKIVGFHPQKVGGYDGKASQQIDTAALATFVIQGRRFRETPMLVLDMPQEMIVGRLFLAEHGILTDCRHRRLQFPESLPSLAVCYRDIDMTQSPDPRSVSPIHQSDADRRDAALEKKDQSASRQRMIQRRIQALEKMTERPPSIPRRAKLLARSGQTWEIPTARETYADPNLQEMQRELYDLPRPKVEVTSLSHTQRKETREAEGSSRIQKDAKGKYILKRDAVGWYKDRQASVAMIGAIQLMRLVQEDSALYCTSINEIDDVLRQKNAERLLPDDDGDLRAMLLERVPEHYHDLLDVFSKVESDQVPPFRPGSDHNIQLEGDPRTLGYSPLYKMTEEELEACRKYLQENLQKGFIEPGSTPWAAPILFARKGDGGLRFCVDYRKLNALTKKDVCPLPLIEETLARISKARFFTKIDIRQAFHRIRMNPEHRDYTTFRTRYGTFRYNVLPFGLTNGPATFQKFINEILMEYLDDFCSAYMDDILIWSETEEEHQTHVRQVLERLKKAGLQADIKKCEFHVTETRFLGFIIGTKGVAVDPDKVAAVKQWAPPTTVKGVQSFLGFCNFYRKFVPEYSRVAKPLTNLTKKAVPFQWDEHCRVAFDTLKKALTSAPVLAHYQADYETRVETDASGGVVAGALLQQNPNTQEWHPIAFFSETMQQAELNYPIHDKELLAVVRALKTWRPELMGTKKKFVAITDHKALEYFSTKRLLNSRQAAWADFFSQYNFEITYRPGSENVLADALTRKAEDVQNQKERQEAERYMAIFRPVDSAGDDLYVVNPFSYWQTVADGGFGVLLAAIEPTGAAGQLLFAEEVLRANEHSPLLEQYRIKARNPEEKHWTLLHDKHVLYRRRLVIPGDGEWPAKVIREVHGTIATAHPGRNKTRRLVAQQFWWPGMSGMVDRYVANCSCRSAKVPRDKTPGLLQPLPVPDRQWSTIVVDFKSMPKSKSGNDNLFVMIDALTKRSWAVPCTRTATAKDAAMMYYEGPYRIYGLPTKVVSDRGPQFVSDLIDEMSKILQIKWKLSTAGHSQTAGQAEIMNAYIDQRLRPHINHFQDDWDKRMPAIDLVQATLPHDSLGGFSPFEIGNGYPAHMHFDWTQRTELKGLPTRERLTRTEAQAITKKLESYVEAARTHLQMAQQRMCDQANKHRREPDFGVGSAVYIIKKHWVTDRPSDKLDYPLTRCSYVIKEKRGHSYRLELPDSWKGSRVFHADRLRLDPRDPLDGQAAERPEGEVIDASEDTNEEEWEVERVISSRVLRGVLQYQVQWRGWDPDPEFYDAEGFKNAAVQLRQYHNAYPDKAGPPMRLEAWEKAALQNRFDPPDEYDNAPATGNSTASRLRRRR</sequence>
<evidence type="ECO:0000256" key="2">
    <source>
        <dbReference type="ARBA" id="ARBA00011353"/>
    </source>
</evidence>
<dbReference type="EMBL" id="AF314096">
    <property type="protein sequence ID" value="AAK01619.1"/>
    <property type="molecule type" value="Genomic_DNA"/>
</dbReference>
<dbReference type="SUPFAM" id="SSF53098">
    <property type="entry name" value="Ribonuclease H-like"/>
    <property type="match status" value="1"/>
</dbReference>
<feature type="domain" description="Chromo" evidence="12">
    <location>
        <begin position="1322"/>
        <end position="1380"/>
    </location>
</feature>
<keyword evidence="8" id="KW-0694">RNA-binding</keyword>
<evidence type="ECO:0000256" key="11">
    <source>
        <dbReference type="SAM" id="MobiDB-lite"/>
    </source>
</evidence>
<comment type="subcellular location">
    <subcellularLocation>
        <location evidence="1">Mitochondrion</location>
    </subcellularLocation>
</comment>
<evidence type="ECO:0000259" key="15">
    <source>
        <dbReference type="PROSITE" id="PS50994"/>
    </source>
</evidence>